<organism evidence="1 2">
    <name type="scientific">Cochliobolus heterostrophus (strain C4 / ATCC 48331 / race T)</name>
    <name type="common">Southern corn leaf blight fungus</name>
    <name type="synonym">Bipolaris maydis</name>
    <dbReference type="NCBI Taxonomy" id="665024"/>
    <lineage>
        <taxon>Eukaryota</taxon>
        <taxon>Fungi</taxon>
        <taxon>Dikarya</taxon>
        <taxon>Ascomycota</taxon>
        <taxon>Pezizomycotina</taxon>
        <taxon>Dothideomycetes</taxon>
        <taxon>Pleosporomycetidae</taxon>
        <taxon>Pleosporales</taxon>
        <taxon>Pleosporineae</taxon>
        <taxon>Pleosporaceae</taxon>
        <taxon>Bipolaris</taxon>
    </lineage>
</organism>
<protein>
    <submittedName>
        <fullName evidence="1">Uncharacterized protein</fullName>
    </submittedName>
</protein>
<name>N4XJJ9_COCH4</name>
<accession>N4XJJ9</accession>
<evidence type="ECO:0000313" key="1">
    <source>
        <dbReference type="EMBL" id="ENI08758.1"/>
    </source>
</evidence>
<dbReference type="HOGENOM" id="CLU_3014038_0_0_1"/>
<sequence length="56" mass="6390">MLNLKGKALTPCRNFLRSDADAVIEENSFVQSCLGKLPTRILMNPYKQCLMDHEVH</sequence>
<reference evidence="2" key="2">
    <citation type="journal article" date="2013" name="PLoS Genet.">
        <title>Comparative genome structure, secondary metabolite, and effector coding capacity across Cochliobolus pathogens.</title>
        <authorList>
            <person name="Condon B.J."/>
            <person name="Leng Y."/>
            <person name="Wu D."/>
            <person name="Bushley K.E."/>
            <person name="Ohm R.A."/>
            <person name="Otillar R."/>
            <person name="Martin J."/>
            <person name="Schackwitz W."/>
            <person name="Grimwood J."/>
            <person name="MohdZainudin N."/>
            <person name="Xue C."/>
            <person name="Wang R."/>
            <person name="Manning V.A."/>
            <person name="Dhillon B."/>
            <person name="Tu Z.J."/>
            <person name="Steffenson B.J."/>
            <person name="Salamov A."/>
            <person name="Sun H."/>
            <person name="Lowry S."/>
            <person name="LaButti K."/>
            <person name="Han J."/>
            <person name="Copeland A."/>
            <person name="Lindquist E."/>
            <person name="Barry K."/>
            <person name="Schmutz J."/>
            <person name="Baker S.E."/>
            <person name="Ciuffetti L.M."/>
            <person name="Grigoriev I.V."/>
            <person name="Zhong S."/>
            <person name="Turgeon B.G."/>
        </authorList>
    </citation>
    <scope>NUCLEOTIDE SEQUENCE [LARGE SCALE GENOMIC DNA]</scope>
    <source>
        <strain evidence="2">C4 / ATCC 48331 / race T</strain>
    </source>
</reference>
<reference evidence="1 2" key="1">
    <citation type="journal article" date="2012" name="PLoS Pathog.">
        <title>Diverse lifestyles and strategies of plant pathogenesis encoded in the genomes of eighteen Dothideomycetes fungi.</title>
        <authorList>
            <person name="Ohm R.A."/>
            <person name="Feau N."/>
            <person name="Henrissat B."/>
            <person name="Schoch C.L."/>
            <person name="Horwitz B.A."/>
            <person name="Barry K.W."/>
            <person name="Condon B.J."/>
            <person name="Copeland A.C."/>
            <person name="Dhillon B."/>
            <person name="Glaser F."/>
            <person name="Hesse C.N."/>
            <person name="Kosti I."/>
            <person name="LaButti K."/>
            <person name="Lindquist E.A."/>
            <person name="Lucas S."/>
            <person name="Salamov A.A."/>
            <person name="Bradshaw R.E."/>
            <person name="Ciuffetti L."/>
            <person name="Hamelin R.C."/>
            <person name="Kema G.H.J."/>
            <person name="Lawrence C."/>
            <person name="Scott J.A."/>
            <person name="Spatafora J.W."/>
            <person name="Turgeon B.G."/>
            <person name="de Wit P.J.G.M."/>
            <person name="Zhong S."/>
            <person name="Goodwin S.B."/>
            <person name="Grigoriev I.V."/>
        </authorList>
    </citation>
    <scope>NUCLEOTIDE SEQUENCE [LARGE SCALE GENOMIC DNA]</scope>
    <source>
        <strain evidence="2">C4 / ATCC 48331 / race T</strain>
    </source>
</reference>
<proteinExistence type="predicted"/>
<dbReference type="Proteomes" id="UP000012338">
    <property type="component" value="Unassembled WGS sequence"/>
</dbReference>
<dbReference type="AlphaFoldDB" id="N4XJJ9"/>
<dbReference type="EMBL" id="KB733447">
    <property type="protein sequence ID" value="ENI08758.1"/>
    <property type="molecule type" value="Genomic_DNA"/>
</dbReference>
<evidence type="ECO:0000313" key="2">
    <source>
        <dbReference type="Proteomes" id="UP000012338"/>
    </source>
</evidence>
<keyword evidence="2" id="KW-1185">Reference proteome</keyword>
<gene>
    <name evidence="1" type="ORF">COCC4DRAFT_188456</name>
</gene>